<reference evidence="1 2" key="1">
    <citation type="journal article" date="2021" name="Hortic Res">
        <title>High-quality reference genome and annotation aids understanding of berry development for evergreen blueberry (Vaccinium darrowii).</title>
        <authorList>
            <person name="Yu J."/>
            <person name="Hulse-Kemp A.M."/>
            <person name="Babiker E."/>
            <person name="Staton M."/>
        </authorList>
    </citation>
    <scope>NUCLEOTIDE SEQUENCE [LARGE SCALE GENOMIC DNA]</scope>
    <source>
        <strain evidence="2">cv. NJ 8807/NJ 8810</strain>
        <tissue evidence="1">Young leaf</tissue>
    </source>
</reference>
<proteinExistence type="predicted"/>
<evidence type="ECO:0000313" key="2">
    <source>
        <dbReference type="Proteomes" id="UP000828048"/>
    </source>
</evidence>
<accession>A0ACB7Z1C7</accession>
<dbReference type="EMBL" id="CM037154">
    <property type="protein sequence ID" value="KAH7859629.1"/>
    <property type="molecule type" value="Genomic_DNA"/>
</dbReference>
<evidence type="ECO:0000313" key="1">
    <source>
        <dbReference type="EMBL" id="KAH7859629.1"/>
    </source>
</evidence>
<protein>
    <submittedName>
        <fullName evidence="1">Uncharacterized protein</fullName>
    </submittedName>
</protein>
<keyword evidence="2" id="KW-1185">Reference proteome</keyword>
<name>A0ACB7Z1C7_9ERIC</name>
<comment type="caution">
    <text evidence="1">The sequence shown here is derived from an EMBL/GenBank/DDBJ whole genome shotgun (WGS) entry which is preliminary data.</text>
</comment>
<organism evidence="1 2">
    <name type="scientific">Vaccinium darrowii</name>
    <dbReference type="NCBI Taxonomy" id="229202"/>
    <lineage>
        <taxon>Eukaryota</taxon>
        <taxon>Viridiplantae</taxon>
        <taxon>Streptophyta</taxon>
        <taxon>Embryophyta</taxon>
        <taxon>Tracheophyta</taxon>
        <taxon>Spermatophyta</taxon>
        <taxon>Magnoliopsida</taxon>
        <taxon>eudicotyledons</taxon>
        <taxon>Gunneridae</taxon>
        <taxon>Pentapetalae</taxon>
        <taxon>asterids</taxon>
        <taxon>Ericales</taxon>
        <taxon>Ericaceae</taxon>
        <taxon>Vaccinioideae</taxon>
        <taxon>Vaccinieae</taxon>
        <taxon>Vaccinium</taxon>
    </lineage>
</organism>
<gene>
    <name evidence="1" type="ORF">Vadar_003489</name>
</gene>
<dbReference type="Proteomes" id="UP000828048">
    <property type="component" value="Chromosome 4"/>
</dbReference>
<sequence>MDSSDIRPHRTTTTTTATTTTTPSLFICFTSRLSSASSSSSMKISSKSSILSPGRARDTPTSLSTSVSRRLKANGSLKGAQSPMFPTGGKRRGFENPEPSSPKVTCIGQVRVKTKKQGNKIRTLSRRRSGDFRRGTVRDSNNFGLNSGVNQQQQENMPIHQRNQRWVHLPLTICEALRKGFGAEFSCLFPCRAPSCLRGGEKEERERGRRKESGGEAVFGRWLVAVNEGGGEVGIGREVELVVGGEEVEERREIRERISLRRHADDEEEEDEEEEVGFEEDEKCKEGGGRLSICVPPKNALLLMRSRSDPVRVSALASRFWESPSADKCAEEAEEDDEIAEKCDERVINGVLGLVEAKADEGYEELGLVEVSNEKEEEEKPEAEVGLMEVEEREENPEERKLEIDEELCQEADEEENQELFVEEENGLNKSFPEAVTDPEKLELTEDVLLIQQGDEEDAQGRESHSSSIVSVRLFSDDEFEQEEEELAEEAALEKGEEESEEVIETQNSPWKVEGEGEEKAIDQERFESEKTQEEEAIMESEEEREEKQRESDISPLLPDCLLLMRCEPKLSMEVSKETWVCTTDFIRWLPERPPKPTDGGDGGGEPTKKKRVSTESNTVHYQPPRSSCSLPAAVAGRVSTAARIEQRLVNAVAYEPLGLTRCKSEPMRTAAAKLKPESCFWKNRKLEPHSRATVGVGAVGF</sequence>